<evidence type="ECO:0008006" key="4">
    <source>
        <dbReference type="Google" id="ProtNLM"/>
    </source>
</evidence>
<feature type="transmembrane region" description="Helical" evidence="2">
    <location>
        <begin position="471"/>
        <end position="487"/>
    </location>
</feature>
<feature type="region of interest" description="Disordered" evidence="1">
    <location>
        <begin position="566"/>
        <end position="593"/>
    </location>
</feature>
<sequence>MEPAAGHASGWQGWPKYIRHEFFAQVKAVFPVTAFLFMLEQLVLGHLESGWVQIMLALLTVAVGLQFFMFGLFHGLLPLGKRMGTCLPEHLSLRYILVIAFFMGVLVTYAEPALEVVQVLGQFVDYTKSPYLAWLLSSHGSGWLTLAVATGVGIAVVVGLLRIHHNHRLASIIYGLVFVTLSLTLYVDLCTDKSEVIGLAWDLGAVTTGPVTVPMVLAIGMGLTKGMGRAPSPDQSFGVVTLASLFPVCTVLLLAIWLPQRSHHRAPGGDDGPGGEWPIGIGEAVEATQSLLPLLCFVFGILKWVLKQRGLMSSTTVRHTDHGADEDEGTDNEKEIAGRAQGAPLVHITKSLFCVWIGLVLFALGMEYGLSPLGDNVGAALPGLFTFSRSVHGSPVYSHTVGVALCFGAAFCLGFGATLAEPALQAMAVTVEELTHHHLSVNDVILSVALGVGSGLALGVLKLVYKLKLSWMLYTGYLIALVLTSISEDTMINIAWDSAGVTTDAITVPMVLALGSGFGGSLSDADTFGLLALASVGPIISVLACALVRKRMSHRASYIELSSHRSTRSPVSPMTLSPVSPKSRSPITPNTVT</sequence>
<feature type="transmembrane region" description="Helical" evidence="2">
    <location>
        <begin position="168"/>
        <end position="187"/>
    </location>
</feature>
<feature type="transmembrane region" description="Helical" evidence="2">
    <location>
        <begin position="396"/>
        <end position="420"/>
    </location>
</feature>
<feature type="compositionally biased region" description="Polar residues" evidence="1">
    <location>
        <begin position="568"/>
        <end position="593"/>
    </location>
</feature>
<feature type="transmembrane region" description="Helical" evidence="2">
    <location>
        <begin position="22"/>
        <end position="39"/>
    </location>
</feature>
<gene>
    <name evidence="3" type="ORF">EGYM00392_LOCUS44851</name>
</gene>
<accession>A0A7S1NQD2</accession>
<feature type="transmembrane region" description="Helical" evidence="2">
    <location>
        <begin position="236"/>
        <end position="258"/>
    </location>
</feature>
<dbReference type="AlphaFoldDB" id="A0A7S1NQD2"/>
<organism evidence="3">
    <name type="scientific">Eutreptiella gymnastica</name>
    <dbReference type="NCBI Taxonomy" id="73025"/>
    <lineage>
        <taxon>Eukaryota</taxon>
        <taxon>Discoba</taxon>
        <taxon>Euglenozoa</taxon>
        <taxon>Euglenida</taxon>
        <taxon>Spirocuta</taxon>
        <taxon>Euglenophyceae</taxon>
        <taxon>Eutreptiales</taxon>
        <taxon>Eutreptiaceae</taxon>
        <taxon>Eutreptiella</taxon>
    </lineage>
</organism>
<feature type="transmembrane region" description="Helical" evidence="2">
    <location>
        <begin position="287"/>
        <end position="306"/>
    </location>
</feature>
<evidence type="ECO:0000313" key="3">
    <source>
        <dbReference type="EMBL" id="CAD9033702.1"/>
    </source>
</evidence>
<dbReference type="InterPro" id="IPR011435">
    <property type="entry name" value="UmpAB"/>
</dbReference>
<protein>
    <recommendedName>
        <fullName evidence="4">DUF1538 domain-containing protein</fullName>
    </recommendedName>
</protein>
<feature type="transmembrane region" description="Helical" evidence="2">
    <location>
        <begin position="199"/>
        <end position="224"/>
    </location>
</feature>
<feature type="transmembrane region" description="Helical" evidence="2">
    <location>
        <begin position="51"/>
        <end position="79"/>
    </location>
</feature>
<keyword evidence="2" id="KW-1133">Transmembrane helix</keyword>
<keyword evidence="2" id="KW-0812">Transmembrane</keyword>
<proteinExistence type="predicted"/>
<feature type="transmembrane region" description="Helical" evidence="2">
    <location>
        <begin position="441"/>
        <end position="465"/>
    </location>
</feature>
<name>A0A7S1NQD2_9EUGL</name>
<keyword evidence="2" id="KW-0472">Membrane</keyword>
<feature type="transmembrane region" description="Helical" evidence="2">
    <location>
        <begin position="348"/>
        <end position="366"/>
    </location>
</feature>
<dbReference type="Pfam" id="PF07556">
    <property type="entry name" value="DUF1538"/>
    <property type="match status" value="2"/>
</dbReference>
<feature type="transmembrane region" description="Helical" evidence="2">
    <location>
        <begin position="142"/>
        <end position="161"/>
    </location>
</feature>
<feature type="transmembrane region" description="Helical" evidence="2">
    <location>
        <begin position="528"/>
        <end position="548"/>
    </location>
</feature>
<feature type="transmembrane region" description="Helical" evidence="2">
    <location>
        <begin position="499"/>
        <end position="522"/>
    </location>
</feature>
<evidence type="ECO:0000256" key="1">
    <source>
        <dbReference type="SAM" id="MobiDB-lite"/>
    </source>
</evidence>
<evidence type="ECO:0000256" key="2">
    <source>
        <dbReference type="SAM" id="Phobius"/>
    </source>
</evidence>
<feature type="transmembrane region" description="Helical" evidence="2">
    <location>
        <begin position="91"/>
        <end position="110"/>
    </location>
</feature>
<dbReference type="EMBL" id="HBGA01121651">
    <property type="protein sequence ID" value="CAD9033702.1"/>
    <property type="molecule type" value="Transcribed_RNA"/>
</dbReference>
<reference evidence="3" key="1">
    <citation type="submission" date="2021-01" db="EMBL/GenBank/DDBJ databases">
        <authorList>
            <person name="Corre E."/>
            <person name="Pelletier E."/>
            <person name="Niang G."/>
            <person name="Scheremetjew M."/>
            <person name="Finn R."/>
            <person name="Kale V."/>
            <person name="Holt S."/>
            <person name="Cochrane G."/>
            <person name="Meng A."/>
            <person name="Brown T."/>
            <person name="Cohen L."/>
        </authorList>
    </citation>
    <scope>NUCLEOTIDE SEQUENCE</scope>
    <source>
        <strain evidence="3">NIES-381</strain>
    </source>
</reference>